<name>J7S6M9_9APHY</name>
<accession>J7S6M9</accession>
<dbReference type="Proteomes" id="UP000006352">
    <property type="component" value="Unassembled WGS sequence"/>
</dbReference>
<gene>
    <name evidence="1" type="ORF">FIBRA_09553</name>
</gene>
<dbReference type="RefSeq" id="XP_012177230.1">
    <property type="nucleotide sequence ID" value="XM_012321840.1"/>
</dbReference>
<sequence length="132" mass="15063">MLILDSSCPHFIEPLADHPLVLVSTIKFSRFYTKPKAIDFGMEAHRIWLDPKERHDIGQGSSNDDSDNQGSNHACFQNLDAQLTLIWNQMSNDILKVSSNFKASSDPPYYMLTEAECCMVTEELFKSFELPF</sequence>
<organism evidence="1 2">
    <name type="scientific">Fibroporia radiculosa</name>
    <dbReference type="NCBI Taxonomy" id="599839"/>
    <lineage>
        <taxon>Eukaryota</taxon>
        <taxon>Fungi</taxon>
        <taxon>Dikarya</taxon>
        <taxon>Basidiomycota</taxon>
        <taxon>Agaricomycotina</taxon>
        <taxon>Agaricomycetes</taxon>
        <taxon>Polyporales</taxon>
        <taxon>Fibroporiaceae</taxon>
        <taxon>Fibroporia</taxon>
    </lineage>
</organism>
<proteinExistence type="predicted"/>
<dbReference type="AlphaFoldDB" id="J7S6M9"/>
<keyword evidence="2" id="KW-1185">Reference proteome</keyword>
<evidence type="ECO:0000313" key="2">
    <source>
        <dbReference type="Proteomes" id="UP000006352"/>
    </source>
</evidence>
<dbReference type="GeneID" id="24102109"/>
<evidence type="ECO:0000313" key="1">
    <source>
        <dbReference type="EMBL" id="CCM07209.1"/>
    </source>
</evidence>
<dbReference type="EMBL" id="HE797698">
    <property type="protein sequence ID" value="CCM07209.1"/>
    <property type="molecule type" value="Genomic_DNA"/>
</dbReference>
<dbReference type="InParanoid" id="J7S6M9"/>
<reference evidence="1 2" key="1">
    <citation type="journal article" date="2012" name="Appl. Environ. Microbiol.">
        <title>Short-read sequencing for genomic analysis of the brown rot fungus Fibroporia radiculosa.</title>
        <authorList>
            <person name="Tang J.D."/>
            <person name="Perkins A.D."/>
            <person name="Sonstegard T.S."/>
            <person name="Schroeder S.G."/>
            <person name="Burgess S.C."/>
            <person name="Diehl S.V."/>
        </authorList>
    </citation>
    <scope>NUCLEOTIDE SEQUENCE [LARGE SCALE GENOMIC DNA]</scope>
    <source>
        <strain evidence="1 2">TFFH 294</strain>
    </source>
</reference>
<dbReference type="HOGENOM" id="CLU_1917099_0_0_1"/>
<protein>
    <submittedName>
        <fullName evidence="1">Uncharacterized protein</fullName>
    </submittedName>
</protein>